<evidence type="ECO:0000313" key="1">
    <source>
        <dbReference type="EMBL" id="TWU19725.1"/>
    </source>
</evidence>
<accession>A0A5C6C6J2</accession>
<reference evidence="1 2" key="1">
    <citation type="journal article" date="2020" name="Antonie Van Leeuwenhoek">
        <title>Rhodopirellula heiligendammensis sp. nov., Rhodopirellula pilleata sp. nov., and Rhodopirellula solitaria sp. nov. isolated from natural or artificial marine surfaces in Northern Germany and California, USA, and emended description of the genus Rhodopirellula.</title>
        <authorList>
            <person name="Kallscheuer N."/>
            <person name="Wiegand S."/>
            <person name="Jogler M."/>
            <person name="Boedeker C."/>
            <person name="Peeters S.H."/>
            <person name="Rast P."/>
            <person name="Heuer A."/>
            <person name="Jetten M.S.M."/>
            <person name="Rohde M."/>
            <person name="Jogler C."/>
        </authorList>
    </citation>
    <scope>NUCLEOTIDE SEQUENCE [LARGE SCALE GENOMIC DNA]</scope>
    <source>
        <strain evidence="1 2">Poly21</strain>
    </source>
</reference>
<sequence length="282" mass="32742">MAKKTNWPKLKFSEKGSKVPAGGFDQLGFGWELHYYDFLHRWNGGVPSPDCFKVKNWNDEPTIARVRYFHGIDPQNAGRDLRHAVYHTWNDLPRGSLPIASIDIEEDDWDLCTLLTFTWTDRYNKIYLLANLHDCGPYDPDDLSRLQLISNSLPQFLKLLRPYDDLKYRTWFQLPIEASELEPVANSLRNDGFDDFGGFAKIKEQHSVEFYSDEKRFTVWLTTPNSSIREISAPKNADSESCLLAIDAFQWNHAPATQHVKSLLRPLRLDRKLKKLSQTPIR</sequence>
<dbReference type="OrthoDB" id="8657476at2"/>
<dbReference type="RefSeq" id="WP_146406482.1">
    <property type="nucleotide sequence ID" value="NZ_SJPU01000001.1"/>
</dbReference>
<name>A0A5C6C6J2_9BACT</name>
<evidence type="ECO:0000313" key="2">
    <source>
        <dbReference type="Proteomes" id="UP000319908"/>
    </source>
</evidence>
<gene>
    <name evidence="1" type="ORF">Poly21_19000</name>
</gene>
<organism evidence="1 2">
    <name type="scientific">Allorhodopirellula heiligendammensis</name>
    <dbReference type="NCBI Taxonomy" id="2714739"/>
    <lineage>
        <taxon>Bacteria</taxon>
        <taxon>Pseudomonadati</taxon>
        <taxon>Planctomycetota</taxon>
        <taxon>Planctomycetia</taxon>
        <taxon>Pirellulales</taxon>
        <taxon>Pirellulaceae</taxon>
        <taxon>Allorhodopirellula</taxon>
    </lineage>
</organism>
<keyword evidence="2" id="KW-1185">Reference proteome</keyword>
<comment type="caution">
    <text evidence="1">The sequence shown here is derived from an EMBL/GenBank/DDBJ whole genome shotgun (WGS) entry which is preliminary data.</text>
</comment>
<dbReference type="AlphaFoldDB" id="A0A5C6C6J2"/>
<dbReference type="Proteomes" id="UP000319908">
    <property type="component" value="Unassembled WGS sequence"/>
</dbReference>
<proteinExistence type="predicted"/>
<dbReference type="EMBL" id="SJPU01000001">
    <property type="protein sequence ID" value="TWU19725.1"/>
    <property type="molecule type" value="Genomic_DNA"/>
</dbReference>
<protein>
    <submittedName>
        <fullName evidence="1">Uncharacterized protein</fullName>
    </submittedName>
</protein>